<dbReference type="SUPFAM" id="SSF52266">
    <property type="entry name" value="SGNH hydrolase"/>
    <property type="match status" value="1"/>
</dbReference>
<dbReference type="PANTHER" id="PTHR45642">
    <property type="entry name" value="GDSL ESTERASE/LIPASE EXL3"/>
    <property type="match status" value="1"/>
</dbReference>
<dbReference type="OMA" id="IEYMANM"/>
<dbReference type="Pfam" id="PF00657">
    <property type="entry name" value="Lipase_GDSL"/>
    <property type="match status" value="1"/>
</dbReference>
<dbReference type="GO" id="GO:0016788">
    <property type="term" value="F:hydrolase activity, acting on ester bonds"/>
    <property type="evidence" value="ECO:0007669"/>
    <property type="project" value="InterPro"/>
</dbReference>
<dbReference type="VEuPathDB" id="FungiDB:AMAG_14280"/>
<dbReference type="EMBL" id="GG745362">
    <property type="protein sequence ID" value="KNE69738.1"/>
    <property type="molecule type" value="Genomic_DNA"/>
</dbReference>
<keyword evidence="1" id="KW-0732">Signal</keyword>
<evidence type="ECO:0008006" key="4">
    <source>
        <dbReference type="Google" id="ProtNLM"/>
    </source>
</evidence>
<gene>
    <name evidence="2" type="ORF">AMAG_14280</name>
</gene>
<dbReference type="STRING" id="578462.A0A0L0T4J2"/>
<dbReference type="InterPro" id="IPR050592">
    <property type="entry name" value="GDSL_lipolytic_enzyme"/>
</dbReference>
<dbReference type="PANTHER" id="PTHR45642:SF139">
    <property type="entry name" value="SGNH HYDROLASE-TYPE ESTERASE DOMAIN-CONTAINING PROTEIN"/>
    <property type="match status" value="1"/>
</dbReference>
<sequence length="339" mass="36810">MLAHSTQRQVLHATALVPLLHTKPTMKIAMTTPIISHEPVATTRDHRSTSSLSSTGPTFDRVVSFGSSSTDTGNVYALTKGAWPRPAYFNGRFSNGPTWVEYLVPLVGAHELRDFAYGGATTDNTLVQGWTGAEGDVAVPSVMDQIRMFASEEGKEKVGRTLYAVWVGNNDFYYTNATVDPDLVTDNILRAVQTLDELHAVNDLTPNHHTLVMGMVNWDHTPYFVAQPAEVRNAFQAAANSYNASLASKIEQYTNTASTRRATFVPTAHIVPAIYADPEAVGFPRDTDGTPWLDVPDADPDAQVYFDQFHVTTKVHALFAQAAAAALAGTARGVEKNAS</sequence>
<dbReference type="CDD" id="cd01846">
    <property type="entry name" value="fatty_acyltransferase_like"/>
    <property type="match status" value="1"/>
</dbReference>
<protein>
    <recommendedName>
        <fullName evidence="4">SGNH hydrolase-type esterase domain-containing protein</fullName>
    </recommendedName>
</protein>
<dbReference type="InterPro" id="IPR036514">
    <property type="entry name" value="SGNH_hydro_sf"/>
</dbReference>
<accession>A0A0L0T4J2</accession>
<proteinExistence type="predicted"/>
<reference evidence="3" key="2">
    <citation type="submission" date="2009-11" db="EMBL/GenBank/DDBJ databases">
        <title>The Genome Sequence of Allomyces macrogynus strain ATCC 38327.</title>
        <authorList>
            <consortium name="The Broad Institute Genome Sequencing Platform"/>
            <person name="Russ C."/>
            <person name="Cuomo C."/>
            <person name="Shea T."/>
            <person name="Young S.K."/>
            <person name="Zeng Q."/>
            <person name="Koehrsen M."/>
            <person name="Haas B."/>
            <person name="Borodovsky M."/>
            <person name="Guigo R."/>
            <person name="Alvarado L."/>
            <person name="Berlin A."/>
            <person name="Borenstein D."/>
            <person name="Chen Z."/>
            <person name="Engels R."/>
            <person name="Freedman E."/>
            <person name="Gellesch M."/>
            <person name="Goldberg J."/>
            <person name="Griggs A."/>
            <person name="Gujja S."/>
            <person name="Heiman D."/>
            <person name="Hepburn T."/>
            <person name="Howarth C."/>
            <person name="Jen D."/>
            <person name="Larson L."/>
            <person name="Lewis B."/>
            <person name="Mehta T."/>
            <person name="Park D."/>
            <person name="Pearson M."/>
            <person name="Roberts A."/>
            <person name="Saif S."/>
            <person name="Shenoy N."/>
            <person name="Sisk P."/>
            <person name="Stolte C."/>
            <person name="Sykes S."/>
            <person name="Walk T."/>
            <person name="White J."/>
            <person name="Yandava C."/>
            <person name="Burger G."/>
            <person name="Gray M.W."/>
            <person name="Holland P.W.H."/>
            <person name="King N."/>
            <person name="Lang F.B.F."/>
            <person name="Roger A.J."/>
            <person name="Ruiz-Trillo I."/>
            <person name="Lander E."/>
            <person name="Nusbaum C."/>
        </authorList>
    </citation>
    <scope>NUCLEOTIDE SEQUENCE [LARGE SCALE GENOMIC DNA]</scope>
    <source>
        <strain evidence="3">ATCC 38327</strain>
    </source>
</reference>
<name>A0A0L0T4J2_ALLM3</name>
<evidence type="ECO:0000313" key="2">
    <source>
        <dbReference type="EMBL" id="KNE69738.1"/>
    </source>
</evidence>
<dbReference type="Gene3D" id="3.40.50.1110">
    <property type="entry name" value="SGNH hydrolase"/>
    <property type="match status" value="1"/>
</dbReference>
<keyword evidence="3" id="KW-1185">Reference proteome</keyword>
<organism evidence="2 3">
    <name type="scientific">Allomyces macrogynus (strain ATCC 38327)</name>
    <name type="common">Allomyces javanicus var. macrogynus</name>
    <dbReference type="NCBI Taxonomy" id="578462"/>
    <lineage>
        <taxon>Eukaryota</taxon>
        <taxon>Fungi</taxon>
        <taxon>Fungi incertae sedis</taxon>
        <taxon>Blastocladiomycota</taxon>
        <taxon>Blastocladiomycetes</taxon>
        <taxon>Blastocladiales</taxon>
        <taxon>Blastocladiaceae</taxon>
        <taxon>Allomyces</taxon>
    </lineage>
</organism>
<dbReference type="AlphaFoldDB" id="A0A0L0T4J2"/>
<dbReference type="OrthoDB" id="1600564at2759"/>
<dbReference type="InterPro" id="IPR001087">
    <property type="entry name" value="GDSL"/>
</dbReference>
<reference evidence="2 3" key="1">
    <citation type="submission" date="2009-11" db="EMBL/GenBank/DDBJ databases">
        <title>Annotation of Allomyces macrogynus ATCC 38327.</title>
        <authorList>
            <consortium name="The Broad Institute Genome Sequencing Platform"/>
            <person name="Russ C."/>
            <person name="Cuomo C."/>
            <person name="Burger G."/>
            <person name="Gray M.W."/>
            <person name="Holland P.W.H."/>
            <person name="King N."/>
            <person name="Lang F.B.F."/>
            <person name="Roger A.J."/>
            <person name="Ruiz-Trillo I."/>
            <person name="Young S.K."/>
            <person name="Zeng Q."/>
            <person name="Gargeya S."/>
            <person name="Fitzgerald M."/>
            <person name="Haas B."/>
            <person name="Abouelleil A."/>
            <person name="Alvarado L."/>
            <person name="Arachchi H.M."/>
            <person name="Berlin A."/>
            <person name="Chapman S.B."/>
            <person name="Gearin G."/>
            <person name="Goldberg J."/>
            <person name="Griggs A."/>
            <person name="Gujja S."/>
            <person name="Hansen M."/>
            <person name="Heiman D."/>
            <person name="Howarth C."/>
            <person name="Larimer J."/>
            <person name="Lui A."/>
            <person name="MacDonald P.J.P."/>
            <person name="McCowen C."/>
            <person name="Montmayeur A."/>
            <person name="Murphy C."/>
            <person name="Neiman D."/>
            <person name="Pearson M."/>
            <person name="Priest M."/>
            <person name="Roberts A."/>
            <person name="Saif S."/>
            <person name="Shea T."/>
            <person name="Sisk P."/>
            <person name="Stolte C."/>
            <person name="Sykes S."/>
            <person name="Wortman J."/>
            <person name="Nusbaum C."/>
            <person name="Birren B."/>
        </authorList>
    </citation>
    <scope>NUCLEOTIDE SEQUENCE [LARGE SCALE GENOMIC DNA]</scope>
    <source>
        <strain evidence="2 3">ATCC 38327</strain>
    </source>
</reference>
<evidence type="ECO:0000313" key="3">
    <source>
        <dbReference type="Proteomes" id="UP000054350"/>
    </source>
</evidence>
<evidence type="ECO:0000256" key="1">
    <source>
        <dbReference type="ARBA" id="ARBA00022729"/>
    </source>
</evidence>
<dbReference type="Proteomes" id="UP000054350">
    <property type="component" value="Unassembled WGS sequence"/>
</dbReference>